<reference evidence="2" key="1">
    <citation type="submission" date="2019-07" db="EMBL/GenBank/DDBJ databases">
        <title>Arthrobacter KR32 sp. nov., isolated from mountain cheese made of cows milk.</title>
        <authorList>
            <person name="Flegler A."/>
        </authorList>
    </citation>
    <scope>NUCLEOTIDE SEQUENCE [LARGE SCALE GENOMIC DNA]</scope>
    <source>
        <strain evidence="2">KR32</strain>
    </source>
</reference>
<dbReference type="RefSeq" id="WP_152817145.1">
    <property type="nucleotide sequence ID" value="NZ_VJXX01000008.1"/>
</dbReference>
<dbReference type="PANTHER" id="PTHR38733">
    <property type="entry name" value="PROTEIN MCRC"/>
    <property type="match status" value="1"/>
</dbReference>
<dbReference type="PANTHER" id="PTHR38733:SF1">
    <property type="entry name" value="TYPE IV METHYL-DIRECTED RESTRICTION ENZYME ECOKMCRBC"/>
    <property type="match status" value="1"/>
</dbReference>
<organism evidence="1 2">
    <name type="scientific">Arthrobacter bussei</name>
    <dbReference type="NCBI Taxonomy" id="2594179"/>
    <lineage>
        <taxon>Bacteria</taxon>
        <taxon>Bacillati</taxon>
        <taxon>Actinomycetota</taxon>
        <taxon>Actinomycetes</taxon>
        <taxon>Micrococcales</taxon>
        <taxon>Micrococcaceae</taxon>
        <taxon>Arthrobacter</taxon>
    </lineage>
</organism>
<protein>
    <recommendedName>
        <fullName evidence="3">Restriction endonuclease</fullName>
    </recommendedName>
</protein>
<evidence type="ECO:0000313" key="2">
    <source>
        <dbReference type="Proteomes" id="UP000326464"/>
    </source>
</evidence>
<comment type="caution">
    <text evidence="1">The sequence shown here is derived from an EMBL/GenBank/DDBJ whole genome shotgun (WGS) entry which is preliminary data.</text>
</comment>
<dbReference type="Proteomes" id="UP000326464">
    <property type="component" value="Unassembled WGS sequence"/>
</dbReference>
<dbReference type="EMBL" id="VJXX01000008">
    <property type="protein sequence ID" value="MPY12287.1"/>
    <property type="molecule type" value="Genomic_DNA"/>
</dbReference>
<sequence>MTADEQAEDKDDFAVLKLREFESRTVPAELILNEDRSLNIYEDVLQRALVTVTVKGGSFRLQAGQYVGVVPINARCVLHIEPRTPLANLTAMVKMAGYDPEALVAMRTYGVSAESEQWMRDLLADALLEAVFRIRENGMLRSYERRSDESSMPRGRININETITALASRGINHRVRFSWFERTVDTPENRCLKSALLELAREYTDPLTRGKSGNRERVRRISTALHMFAEVTDDRRRDYLNSDVVQGFRRLPDPRAYYKPALSIALRILRKEGLLLEEPGAAVLETSLLVNMGHIFEQYVRARLQRHAEESFWTAEVLDGNLQDGRLALYSETTAEERALAPDHQPPKGVTGSAAMMTPDIVFRRNGTTFPMVADVKNKVPKGDMPSRDDVEQVATYGLRYGSKYVFLVYPRSGIRRAGMQPVGNLGPITVFQYHYDLAASDMDNEAQAFGSAVQRLLAASPQSP</sequence>
<accession>A0A7X1NSV3</accession>
<dbReference type="AlphaFoldDB" id="A0A7X1NSV3"/>
<name>A0A7X1NSV3_9MICC</name>
<evidence type="ECO:0000313" key="1">
    <source>
        <dbReference type="EMBL" id="MPY12287.1"/>
    </source>
</evidence>
<keyword evidence="2" id="KW-1185">Reference proteome</keyword>
<proteinExistence type="predicted"/>
<dbReference type="InterPro" id="IPR019292">
    <property type="entry name" value="McrC"/>
</dbReference>
<evidence type="ECO:0008006" key="3">
    <source>
        <dbReference type="Google" id="ProtNLM"/>
    </source>
</evidence>
<gene>
    <name evidence="1" type="ORF">FNH21_16465</name>
</gene>
<dbReference type="OrthoDB" id="9786961at2"/>
<dbReference type="Pfam" id="PF10117">
    <property type="entry name" value="McrBC"/>
    <property type="match status" value="1"/>
</dbReference>